<name>A0A0F9KEX6_9ZZZZ</name>
<evidence type="ECO:0000313" key="1">
    <source>
        <dbReference type="EMBL" id="KKM20688.1"/>
    </source>
</evidence>
<gene>
    <name evidence="1" type="ORF">LCGC14_1642990</name>
</gene>
<reference evidence="1" key="1">
    <citation type="journal article" date="2015" name="Nature">
        <title>Complex archaea that bridge the gap between prokaryotes and eukaryotes.</title>
        <authorList>
            <person name="Spang A."/>
            <person name="Saw J.H."/>
            <person name="Jorgensen S.L."/>
            <person name="Zaremba-Niedzwiedzka K."/>
            <person name="Martijn J."/>
            <person name="Lind A.E."/>
            <person name="van Eijk R."/>
            <person name="Schleper C."/>
            <person name="Guy L."/>
            <person name="Ettema T.J."/>
        </authorList>
    </citation>
    <scope>NUCLEOTIDE SEQUENCE</scope>
</reference>
<sequence length="93" mass="10823">MQYTSIHPEEPGWYWWEEEPGYPPVVIKSLGDMKQSDVPLCRTEYGYKKITELCGRFAGPIPEPFDDKPWFCIECKHDGNTGPKCHNCLMLRT</sequence>
<protein>
    <submittedName>
        <fullName evidence="1">Uncharacterized protein</fullName>
    </submittedName>
</protein>
<comment type="caution">
    <text evidence="1">The sequence shown here is derived from an EMBL/GenBank/DDBJ whole genome shotgun (WGS) entry which is preliminary data.</text>
</comment>
<dbReference type="EMBL" id="LAZR01013713">
    <property type="protein sequence ID" value="KKM20688.1"/>
    <property type="molecule type" value="Genomic_DNA"/>
</dbReference>
<accession>A0A0F9KEX6</accession>
<dbReference type="AlphaFoldDB" id="A0A0F9KEX6"/>
<proteinExistence type="predicted"/>
<organism evidence="1">
    <name type="scientific">marine sediment metagenome</name>
    <dbReference type="NCBI Taxonomy" id="412755"/>
    <lineage>
        <taxon>unclassified sequences</taxon>
        <taxon>metagenomes</taxon>
        <taxon>ecological metagenomes</taxon>
    </lineage>
</organism>